<evidence type="ECO:0000313" key="12">
    <source>
        <dbReference type="EMBL" id="CAF1085014.1"/>
    </source>
</evidence>
<feature type="domain" description="G-protein coupled receptors family 1 profile" evidence="11">
    <location>
        <begin position="30"/>
        <end position="307"/>
    </location>
</feature>
<dbReference type="EMBL" id="CAJOBA010009276">
    <property type="protein sequence ID" value="CAF3847556.1"/>
    <property type="molecule type" value="Genomic_DNA"/>
</dbReference>
<accession>A0A815B9J1</accession>
<dbReference type="Proteomes" id="UP000682733">
    <property type="component" value="Unassembled WGS sequence"/>
</dbReference>
<feature type="transmembrane region" description="Helical" evidence="10">
    <location>
        <begin position="134"/>
        <end position="158"/>
    </location>
</feature>
<keyword evidence="2 8" id="KW-0812">Transmembrane</keyword>
<dbReference type="PANTHER" id="PTHR24243:SF230">
    <property type="entry name" value="G-PROTEIN COUPLED RECEPTORS FAMILY 1 PROFILE DOMAIN-CONTAINING PROTEIN"/>
    <property type="match status" value="1"/>
</dbReference>
<evidence type="ECO:0000256" key="3">
    <source>
        <dbReference type="ARBA" id="ARBA00022989"/>
    </source>
</evidence>
<evidence type="ECO:0000256" key="2">
    <source>
        <dbReference type="ARBA" id="ARBA00022692"/>
    </source>
</evidence>
<keyword evidence="6 8" id="KW-0675">Receptor</keyword>
<name>A0A815B9J1_9BILA</name>
<dbReference type="Proteomes" id="UP000663829">
    <property type="component" value="Unassembled WGS sequence"/>
</dbReference>
<dbReference type="Proteomes" id="UP000677228">
    <property type="component" value="Unassembled WGS sequence"/>
</dbReference>
<comment type="similarity">
    <text evidence="8">Belongs to the G-protein coupled receptor 1 family.</text>
</comment>
<keyword evidence="5 10" id="KW-0472">Membrane</keyword>
<dbReference type="PANTHER" id="PTHR24243">
    <property type="entry name" value="G-PROTEIN COUPLED RECEPTOR"/>
    <property type="match status" value="1"/>
</dbReference>
<dbReference type="Proteomes" id="UP000681722">
    <property type="component" value="Unassembled WGS sequence"/>
</dbReference>
<dbReference type="InterPro" id="IPR017452">
    <property type="entry name" value="GPCR_Rhodpsn_7TM"/>
</dbReference>
<feature type="transmembrane region" description="Helical" evidence="10">
    <location>
        <begin position="18"/>
        <end position="38"/>
    </location>
</feature>
<comment type="subcellular location">
    <subcellularLocation>
        <location evidence="1">Membrane</location>
        <topology evidence="1">Multi-pass membrane protein</topology>
    </subcellularLocation>
</comment>
<protein>
    <recommendedName>
        <fullName evidence="11">G-protein coupled receptors family 1 profile domain-containing protein</fullName>
    </recommendedName>
</protein>
<evidence type="ECO:0000313" key="15">
    <source>
        <dbReference type="EMBL" id="CAF4052463.1"/>
    </source>
</evidence>
<evidence type="ECO:0000256" key="5">
    <source>
        <dbReference type="ARBA" id="ARBA00023136"/>
    </source>
</evidence>
<evidence type="ECO:0000259" key="11">
    <source>
        <dbReference type="PROSITE" id="PS50262"/>
    </source>
</evidence>
<dbReference type="Pfam" id="PF00001">
    <property type="entry name" value="7tm_1"/>
    <property type="match status" value="1"/>
</dbReference>
<dbReference type="PRINTS" id="PR00237">
    <property type="entry name" value="GPCRRHODOPSN"/>
</dbReference>
<reference evidence="13" key="1">
    <citation type="submission" date="2021-02" db="EMBL/GenBank/DDBJ databases">
        <authorList>
            <person name="Nowell W R."/>
        </authorList>
    </citation>
    <scope>NUCLEOTIDE SEQUENCE</scope>
</reference>
<dbReference type="SUPFAM" id="SSF81321">
    <property type="entry name" value="Family A G protein-coupled receptor-like"/>
    <property type="match status" value="1"/>
</dbReference>
<feature type="transmembrane region" description="Helical" evidence="10">
    <location>
        <begin position="50"/>
        <end position="73"/>
    </location>
</feature>
<dbReference type="Gene3D" id="1.20.1070.10">
    <property type="entry name" value="Rhodopsin 7-helix transmembrane proteins"/>
    <property type="match status" value="1"/>
</dbReference>
<evidence type="ECO:0000313" key="14">
    <source>
        <dbReference type="EMBL" id="CAF3847556.1"/>
    </source>
</evidence>
<feature type="transmembrane region" description="Helical" evidence="10">
    <location>
        <begin position="93"/>
        <end position="114"/>
    </location>
</feature>
<dbReference type="EMBL" id="CAJNOQ010011059">
    <property type="protein sequence ID" value="CAF1267666.1"/>
    <property type="molecule type" value="Genomic_DNA"/>
</dbReference>
<dbReference type="GO" id="GO:0005886">
    <property type="term" value="C:plasma membrane"/>
    <property type="evidence" value="ECO:0007669"/>
    <property type="project" value="TreeGrafter"/>
</dbReference>
<keyword evidence="3 10" id="KW-1133">Transmembrane helix</keyword>
<proteinExistence type="inferred from homology"/>
<keyword evidence="7 8" id="KW-0807">Transducer</keyword>
<evidence type="ECO:0000256" key="10">
    <source>
        <dbReference type="SAM" id="Phobius"/>
    </source>
</evidence>
<evidence type="ECO:0000256" key="9">
    <source>
        <dbReference type="SAM" id="MobiDB-lite"/>
    </source>
</evidence>
<dbReference type="PROSITE" id="PS00237">
    <property type="entry name" value="G_PROTEIN_RECEP_F1_1"/>
    <property type="match status" value="1"/>
</dbReference>
<feature type="transmembrane region" description="Helical" evidence="10">
    <location>
        <begin position="244"/>
        <end position="266"/>
    </location>
</feature>
<keyword evidence="16" id="KW-1185">Reference proteome</keyword>
<dbReference type="AlphaFoldDB" id="A0A815B9J1"/>
<evidence type="ECO:0000256" key="7">
    <source>
        <dbReference type="ARBA" id="ARBA00023224"/>
    </source>
</evidence>
<dbReference type="EMBL" id="CAJOBC010021737">
    <property type="protein sequence ID" value="CAF4052463.1"/>
    <property type="molecule type" value="Genomic_DNA"/>
</dbReference>
<evidence type="ECO:0000256" key="1">
    <source>
        <dbReference type="ARBA" id="ARBA00004141"/>
    </source>
</evidence>
<dbReference type="PROSITE" id="PS50262">
    <property type="entry name" value="G_PROTEIN_RECEP_F1_2"/>
    <property type="match status" value="1"/>
</dbReference>
<organism evidence="13 16">
    <name type="scientific">Didymodactylos carnosus</name>
    <dbReference type="NCBI Taxonomy" id="1234261"/>
    <lineage>
        <taxon>Eukaryota</taxon>
        <taxon>Metazoa</taxon>
        <taxon>Spiralia</taxon>
        <taxon>Gnathifera</taxon>
        <taxon>Rotifera</taxon>
        <taxon>Eurotatoria</taxon>
        <taxon>Bdelloidea</taxon>
        <taxon>Philodinida</taxon>
        <taxon>Philodinidae</taxon>
        <taxon>Didymodactylos</taxon>
    </lineage>
</organism>
<feature type="region of interest" description="Disordered" evidence="9">
    <location>
        <begin position="474"/>
        <end position="504"/>
    </location>
</feature>
<feature type="transmembrane region" description="Helical" evidence="10">
    <location>
        <begin position="178"/>
        <end position="203"/>
    </location>
</feature>
<dbReference type="GO" id="GO:0004930">
    <property type="term" value="F:G protein-coupled receptor activity"/>
    <property type="evidence" value="ECO:0007669"/>
    <property type="project" value="UniProtKB-KW"/>
</dbReference>
<evidence type="ECO:0000256" key="4">
    <source>
        <dbReference type="ARBA" id="ARBA00023040"/>
    </source>
</evidence>
<dbReference type="EMBL" id="CAJNOK010009259">
    <property type="protein sequence ID" value="CAF1085014.1"/>
    <property type="molecule type" value="Genomic_DNA"/>
</dbReference>
<gene>
    <name evidence="13" type="ORF">GPM918_LOCUS26920</name>
    <name evidence="12" type="ORF">OVA965_LOCUS18554</name>
    <name evidence="15" type="ORF">SRO942_LOCUS27155</name>
    <name evidence="14" type="ORF">TMI583_LOCUS18566</name>
</gene>
<comment type="caution">
    <text evidence="13">The sequence shown here is derived from an EMBL/GenBank/DDBJ whole genome shotgun (WGS) entry which is preliminary data.</text>
</comment>
<sequence>MSYSMHPILDIVHRVETVLLPCLLVIGTVCNIITFLVMRRRRMRVSSTCFYMAVLSITDTLVLWTGCLNQWFYLMQLPTLVIQSNFTCKMLTFLFVTFADFSVWTIVCMSFERYFAVSRPLSASQTCTVKRAKLVLTGILLLFSFIDGHFLFTLNIVNQNHIPVCMPKPWAVYFVENVFIYIDAIKYSALPFIILIVLSILIITKVSHAEGISAQLQNLKQLNQISNAKPSICSASRVGRRVTFMLLSVSIAFCIFSAPMSLMQIVQSYYSDNKKHHSKEVHISLVIGKSVAEISQYINHSINFFLYVMTGGVFRLEFTRLFFPNRYYPVNSKRCSIYSFDNRSVRGRAIGRNGLITPGNTITEKHRHHHHSLTLPSVKDELNNDDRQVSIGNDTKYSLLQKADNISSQRHPYTVSQLRSIKTQRISSTNVKLGTLFSVIYRQEKTRETNGIDFIENVCENDSTNNMLQNMYVTNSPRKKKKNSSKEKSTNNNDKLDKRDKCIN</sequence>
<evidence type="ECO:0000313" key="13">
    <source>
        <dbReference type="EMBL" id="CAF1267666.1"/>
    </source>
</evidence>
<evidence type="ECO:0000256" key="8">
    <source>
        <dbReference type="RuleBase" id="RU000688"/>
    </source>
</evidence>
<keyword evidence="4 8" id="KW-0297">G-protein coupled receptor</keyword>
<dbReference type="InterPro" id="IPR000276">
    <property type="entry name" value="GPCR_Rhodpsn"/>
</dbReference>
<evidence type="ECO:0000256" key="6">
    <source>
        <dbReference type="ARBA" id="ARBA00023170"/>
    </source>
</evidence>
<evidence type="ECO:0000313" key="16">
    <source>
        <dbReference type="Proteomes" id="UP000663829"/>
    </source>
</evidence>
<feature type="compositionally biased region" description="Basic and acidic residues" evidence="9">
    <location>
        <begin position="484"/>
        <end position="504"/>
    </location>
</feature>
<dbReference type="OrthoDB" id="9990906at2759"/>